<proteinExistence type="predicted"/>
<protein>
    <submittedName>
        <fullName evidence="1">Uncharacterized protein</fullName>
    </submittedName>
</protein>
<sequence length="161" mass="18023">MRLIIQRNPKIALKKSAHSKNARNVSAHSLNAPFICAYSMKEKSWNGQSRAAMGSSEFGHVKTEHNRGEIADFEQDMRRSDGFDAELRDSSRSSGDLVCFLIHTRPFQTWTSGSVYLKGLGPCWAHWCEDCKDTLVVQGVLIRPCEMIGILLQEPAATDKP</sequence>
<accession>A0A2I0X9H6</accession>
<keyword evidence="2" id="KW-1185">Reference proteome</keyword>
<reference evidence="1 2" key="2">
    <citation type="journal article" date="2017" name="Nature">
        <title>The Apostasia genome and the evolution of orchids.</title>
        <authorList>
            <person name="Zhang G.Q."/>
            <person name="Liu K.W."/>
            <person name="Li Z."/>
            <person name="Lohaus R."/>
            <person name="Hsiao Y.Y."/>
            <person name="Niu S.C."/>
            <person name="Wang J.Y."/>
            <person name="Lin Y.C."/>
            <person name="Xu Q."/>
            <person name="Chen L.J."/>
            <person name="Yoshida K."/>
            <person name="Fujiwara S."/>
            <person name="Wang Z.W."/>
            <person name="Zhang Y.Q."/>
            <person name="Mitsuda N."/>
            <person name="Wang M."/>
            <person name="Liu G.H."/>
            <person name="Pecoraro L."/>
            <person name="Huang H.X."/>
            <person name="Xiao X.J."/>
            <person name="Lin M."/>
            <person name="Wu X.Y."/>
            <person name="Wu W.L."/>
            <person name="Chen Y.Y."/>
            <person name="Chang S.B."/>
            <person name="Sakamoto S."/>
            <person name="Ohme-Takagi M."/>
            <person name="Yagi M."/>
            <person name="Zeng S.J."/>
            <person name="Shen C.Y."/>
            <person name="Yeh C.M."/>
            <person name="Luo Y.B."/>
            <person name="Tsai W.C."/>
            <person name="Van de Peer Y."/>
            <person name="Liu Z.J."/>
        </authorList>
    </citation>
    <scope>NUCLEOTIDE SEQUENCE [LARGE SCALE GENOMIC DNA]</scope>
    <source>
        <tissue evidence="1">The whole plant</tissue>
    </source>
</reference>
<evidence type="ECO:0000313" key="2">
    <source>
        <dbReference type="Proteomes" id="UP000233837"/>
    </source>
</evidence>
<reference evidence="1 2" key="1">
    <citation type="journal article" date="2016" name="Sci. Rep.">
        <title>The Dendrobium catenatum Lindl. genome sequence provides insights into polysaccharide synthase, floral development and adaptive evolution.</title>
        <authorList>
            <person name="Zhang G.Q."/>
            <person name="Xu Q."/>
            <person name="Bian C."/>
            <person name="Tsai W.C."/>
            <person name="Yeh C.M."/>
            <person name="Liu K.W."/>
            <person name="Yoshida K."/>
            <person name="Zhang L.S."/>
            <person name="Chang S.B."/>
            <person name="Chen F."/>
            <person name="Shi Y."/>
            <person name="Su Y.Y."/>
            <person name="Zhang Y.Q."/>
            <person name="Chen L.J."/>
            <person name="Yin Y."/>
            <person name="Lin M."/>
            <person name="Huang H."/>
            <person name="Deng H."/>
            <person name="Wang Z.W."/>
            <person name="Zhu S.L."/>
            <person name="Zhao X."/>
            <person name="Deng C."/>
            <person name="Niu S.C."/>
            <person name="Huang J."/>
            <person name="Wang M."/>
            <person name="Liu G.H."/>
            <person name="Yang H.J."/>
            <person name="Xiao X.J."/>
            <person name="Hsiao Y.Y."/>
            <person name="Wu W.L."/>
            <person name="Chen Y.Y."/>
            <person name="Mitsuda N."/>
            <person name="Ohme-Takagi M."/>
            <person name="Luo Y.B."/>
            <person name="Van de Peer Y."/>
            <person name="Liu Z.J."/>
        </authorList>
    </citation>
    <scope>NUCLEOTIDE SEQUENCE [LARGE SCALE GENOMIC DNA]</scope>
    <source>
        <tissue evidence="1">The whole plant</tissue>
    </source>
</reference>
<gene>
    <name evidence="1" type="ORF">MA16_Dca017950</name>
</gene>
<name>A0A2I0X9H6_9ASPA</name>
<dbReference type="AlphaFoldDB" id="A0A2I0X9H6"/>
<dbReference type="Proteomes" id="UP000233837">
    <property type="component" value="Unassembled WGS sequence"/>
</dbReference>
<organism evidence="1 2">
    <name type="scientific">Dendrobium catenatum</name>
    <dbReference type="NCBI Taxonomy" id="906689"/>
    <lineage>
        <taxon>Eukaryota</taxon>
        <taxon>Viridiplantae</taxon>
        <taxon>Streptophyta</taxon>
        <taxon>Embryophyta</taxon>
        <taxon>Tracheophyta</taxon>
        <taxon>Spermatophyta</taxon>
        <taxon>Magnoliopsida</taxon>
        <taxon>Liliopsida</taxon>
        <taxon>Asparagales</taxon>
        <taxon>Orchidaceae</taxon>
        <taxon>Epidendroideae</taxon>
        <taxon>Malaxideae</taxon>
        <taxon>Dendrobiinae</taxon>
        <taxon>Dendrobium</taxon>
    </lineage>
</organism>
<dbReference type="EMBL" id="KZ502047">
    <property type="protein sequence ID" value="PKU84563.1"/>
    <property type="molecule type" value="Genomic_DNA"/>
</dbReference>
<evidence type="ECO:0000313" key="1">
    <source>
        <dbReference type="EMBL" id="PKU84563.1"/>
    </source>
</evidence>